<comment type="caution">
    <text evidence="1">The sequence shown here is derived from an EMBL/GenBank/DDBJ whole genome shotgun (WGS) entry which is preliminary data.</text>
</comment>
<protein>
    <submittedName>
        <fullName evidence="1">Uncharacterized protein</fullName>
    </submittedName>
</protein>
<evidence type="ECO:0000313" key="2">
    <source>
        <dbReference type="Proteomes" id="UP000266841"/>
    </source>
</evidence>
<dbReference type="OrthoDB" id="10251727at2759"/>
<dbReference type="Proteomes" id="UP000266841">
    <property type="component" value="Unassembled WGS sequence"/>
</dbReference>
<name>K0RBR1_THAOC</name>
<proteinExistence type="predicted"/>
<dbReference type="EMBL" id="AGNL01042170">
    <property type="protein sequence ID" value="EJK51133.1"/>
    <property type="molecule type" value="Genomic_DNA"/>
</dbReference>
<feature type="non-terminal residue" evidence="1">
    <location>
        <position position="69"/>
    </location>
</feature>
<accession>K0RBR1</accession>
<keyword evidence="2" id="KW-1185">Reference proteome</keyword>
<organism evidence="1 2">
    <name type="scientific">Thalassiosira oceanica</name>
    <name type="common">Marine diatom</name>
    <dbReference type="NCBI Taxonomy" id="159749"/>
    <lineage>
        <taxon>Eukaryota</taxon>
        <taxon>Sar</taxon>
        <taxon>Stramenopiles</taxon>
        <taxon>Ochrophyta</taxon>
        <taxon>Bacillariophyta</taxon>
        <taxon>Coscinodiscophyceae</taxon>
        <taxon>Thalassiosirophycidae</taxon>
        <taxon>Thalassiosirales</taxon>
        <taxon>Thalassiosiraceae</taxon>
        <taxon>Thalassiosira</taxon>
    </lineage>
</organism>
<dbReference type="AlphaFoldDB" id="K0RBR1"/>
<evidence type="ECO:0000313" key="1">
    <source>
        <dbReference type="EMBL" id="EJK51133.1"/>
    </source>
</evidence>
<sequence length="69" mass="7537">MGRKIIGPTVGVEEALTDRALRALLKHHEATSSKDQLLGDELDVQVQFGLARIPRGSPKPIRIEIPLLA</sequence>
<gene>
    <name evidence="1" type="ORF">THAOC_29725</name>
</gene>
<reference evidence="1 2" key="1">
    <citation type="journal article" date="2012" name="Genome Biol.">
        <title>Genome and low-iron response of an oceanic diatom adapted to chronic iron limitation.</title>
        <authorList>
            <person name="Lommer M."/>
            <person name="Specht M."/>
            <person name="Roy A.S."/>
            <person name="Kraemer L."/>
            <person name="Andreson R."/>
            <person name="Gutowska M.A."/>
            <person name="Wolf J."/>
            <person name="Bergner S.V."/>
            <person name="Schilhabel M.B."/>
            <person name="Klostermeier U.C."/>
            <person name="Beiko R.G."/>
            <person name="Rosenstiel P."/>
            <person name="Hippler M."/>
            <person name="Laroche J."/>
        </authorList>
    </citation>
    <scope>NUCLEOTIDE SEQUENCE [LARGE SCALE GENOMIC DNA]</scope>
    <source>
        <strain evidence="1 2">CCMP1005</strain>
    </source>
</reference>